<dbReference type="Gene3D" id="4.10.1000.10">
    <property type="entry name" value="Zinc finger, CCCH-type"/>
    <property type="match status" value="1"/>
</dbReference>
<keyword evidence="1 7" id="KW-0479">Metal-binding</keyword>
<evidence type="ECO:0000313" key="12">
    <source>
        <dbReference type="Proteomes" id="UP000315295"/>
    </source>
</evidence>
<dbReference type="STRING" id="106549.A0A540MSU4"/>
<evidence type="ECO:0000256" key="7">
    <source>
        <dbReference type="PROSITE-ProRule" id="PRU00723"/>
    </source>
</evidence>
<protein>
    <recommendedName>
        <fullName evidence="13">C3H1-type domain-containing protein</fullName>
    </recommendedName>
</protein>
<proteinExistence type="predicted"/>
<dbReference type="SMART" id="SM00356">
    <property type="entry name" value="ZnF_C3H1"/>
    <property type="match status" value="1"/>
</dbReference>
<feature type="domain" description="RRM" evidence="9">
    <location>
        <begin position="315"/>
        <end position="391"/>
    </location>
</feature>
<dbReference type="Pfam" id="PF00076">
    <property type="entry name" value="RRM_1"/>
    <property type="match status" value="1"/>
</dbReference>
<dbReference type="InterPro" id="IPR012677">
    <property type="entry name" value="Nucleotide-bd_a/b_plait_sf"/>
</dbReference>
<feature type="region of interest" description="Disordered" evidence="8">
    <location>
        <begin position="75"/>
        <end position="104"/>
    </location>
</feature>
<reference evidence="11 12" key="1">
    <citation type="journal article" date="2019" name="G3 (Bethesda)">
        <title>Sequencing of a Wild Apple (Malus baccata) Genome Unravels the Differences Between Cultivated and Wild Apple Species Regarding Disease Resistance and Cold Tolerance.</title>
        <authorList>
            <person name="Chen X."/>
        </authorList>
    </citation>
    <scope>NUCLEOTIDE SEQUENCE [LARGE SCALE GENOMIC DNA]</scope>
    <source>
        <strain evidence="12">cv. Shandingzi</strain>
        <tissue evidence="11">Leaves</tissue>
    </source>
</reference>
<evidence type="ECO:0000256" key="5">
    <source>
        <dbReference type="ARBA" id="ARBA00023125"/>
    </source>
</evidence>
<comment type="caution">
    <text evidence="11">The sequence shown here is derived from an EMBL/GenBank/DDBJ whole genome shotgun (WGS) entry which is preliminary data.</text>
</comment>
<dbReference type="SUPFAM" id="SSF54928">
    <property type="entry name" value="RNA-binding domain, RBD"/>
    <property type="match status" value="1"/>
</dbReference>
<dbReference type="Pfam" id="PF00642">
    <property type="entry name" value="zf-CCCH"/>
    <property type="match status" value="1"/>
</dbReference>
<dbReference type="PANTHER" id="PTHR24009:SF11">
    <property type="entry name" value="ZINC FINGER CCCH DOMAIN-CONTAINING PROTEIN 53-LIKE"/>
    <property type="match status" value="1"/>
</dbReference>
<dbReference type="InterPro" id="IPR035979">
    <property type="entry name" value="RBD_domain_sf"/>
</dbReference>
<dbReference type="PROSITE" id="PS50103">
    <property type="entry name" value="ZF_C3H1"/>
    <property type="match status" value="1"/>
</dbReference>
<evidence type="ECO:0000256" key="3">
    <source>
        <dbReference type="ARBA" id="ARBA00022833"/>
    </source>
</evidence>
<evidence type="ECO:0000256" key="8">
    <source>
        <dbReference type="SAM" id="MobiDB-lite"/>
    </source>
</evidence>
<accession>A0A540MSU4</accession>
<dbReference type="InterPro" id="IPR000504">
    <property type="entry name" value="RRM_dom"/>
</dbReference>
<dbReference type="Proteomes" id="UP000315295">
    <property type="component" value="Unassembled WGS sequence"/>
</dbReference>
<dbReference type="EMBL" id="VIEB01000187">
    <property type="protein sequence ID" value="TQE01848.1"/>
    <property type="molecule type" value="Genomic_DNA"/>
</dbReference>
<keyword evidence="12" id="KW-1185">Reference proteome</keyword>
<dbReference type="GO" id="GO:0003677">
    <property type="term" value="F:DNA binding"/>
    <property type="evidence" value="ECO:0007669"/>
    <property type="project" value="UniProtKB-KW"/>
</dbReference>
<organism evidence="11 12">
    <name type="scientific">Malus baccata</name>
    <name type="common">Siberian crab apple</name>
    <name type="synonym">Pyrus baccata</name>
    <dbReference type="NCBI Taxonomy" id="106549"/>
    <lineage>
        <taxon>Eukaryota</taxon>
        <taxon>Viridiplantae</taxon>
        <taxon>Streptophyta</taxon>
        <taxon>Embryophyta</taxon>
        <taxon>Tracheophyta</taxon>
        <taxon>Spermatophyta</taxon>
        <taxon>Magnoliopsida</taxon>
        <taxon>eudicotyledons</taxon>
        <taxon>Gunneridae</taxon>
        <taxon>Pentapetalae</taxon>
        <taxon>rosids</taxon>
        <taxon>fabids</taxon>
        <taxon>Rosales</taxon>
        <taxon>Rosaceae</taxon>
        <taxon>Amygdaloideae</taxon>
        <taxon>Maleae</taxon>
        <taxon>Malus</taxon>
    </lineage>
</organism>
<dbReference type="CDD" id="cd12458">
    <property type="entry name" value="RRM_AtC3H46_like"/>
    <property type="match status" value="1"/>
</dbReference>
<dbReference type="GO" id="GO:0003723">
    <property type="term" value="F:RNA binding"/>
    <property type="evidence" value="ECO:0007669"/>
    <property type="project" value="UniProtKB-UniRule"/>
</dbReference>
<dbReference type="InterPro" id="IPR034365">
    <property type="entry name" value="AtC3H46-like_RRM"/>
</dbReference>
<dbReference type="Gene3D" id="3.30.70.330">
    <property type="match status" value="1"/>
</dbReference>
<gene>
    <name evidence="11" type="ORF">C1H46_012472</name>
</gene>
<sequence length="632" mass="69946">MESYEATKIVFSRIQSLDPENASKIMGYLLLQEHGDKEMIRLAFGPETLLHNLLLNAKTQLSLLPANNPASTCTPTTATFTPISRPTPLSLSSSSSSSPSSSSSSTLWSLSNPISPSSASSPSYANILTRNTNPTSLSASSSEVVDKYQFQSNLSLLSDPKTNDLFYGAEDLSSWGGWKPCLYYSRGFCKNGSACRFLHGGSTSTDGGSSVNVDSPSNANVLEQCHEIIRSNAAAQQQKLAALSHFMADGGGAGASSFPYNKCMNFLMQQQNESPRSAASVLMTGDEVQKFGRYQHDRNDFSPFNLGGNVNHSSRQIYLTFPADSTFREEDVSNYFSIYGPVQDVRIPYQQKRMFGFVTFVYSETVRNILAKGNPHFVCDSRVLVKPYKEKGKIPDKKQQHQQFEREDHHLCRSLSAIDSRERYDLNLGSRMFYNTEDMLLRRKIEEQANLHQAIEIQERRLMNLRLLGIKANNLHHQNQYYNGLSQGSPFPSPTLAHASKNQSLNFSPKESNEEFTQEYDAEKLQQEMNPAFNHGNEDNNGNDFKLHGSMEHNLPDSLFASPKKSAAGDQINVFSTTASAQVNTECSRATTISSSSNNNNNNLLPTTFTPNTDSPKSVLSKCAGTATTFPI</sequence>
<dbReference type="PROSITE" id="PS50102">
    <property type="entry name" value="RRM"/>
    <property type="match status" value="1"/>
</dbReference>
<evidence type="ECO:0000256" key="4">
    <source>
        <dbReference type="ARBA" id="ARBA00022884"/>
    </source>
</evidence>
<dbReference type="GO" id="GO:0008270">
    <property type="term" value="F:zinc ion binding"/>
    <property type="evidence" value="ECO:0007669"/>
    <property type="project" value="UniProtKB-KW"/>
</dbReference>
<evidence type="ECO:0000259" key="10">
    <source>
        <dbReference type="PROSITE" id="PS50103"/>
    </source>
</evidence>
<keyword evidence="5" id="KW-0238">DNA-binding</keyword>
<dbReference type="InterPro" id="IPR000571">
    <property type="entry name" value="Znf_CCCH"/>
</dbReference>
<keyword evidence="3 7" id="KW-0862">Zinc</keyword>
<dbReference type="InterPro" id="IPR056276">
    <property type="entry name" value="AtC3H46-like_PABC-like"/>
</dbReference>
<keyword evidence="4 6" id="KW-0694">RNA-binding</keyword>
<dbReference type="FunFam" id="3.30.70.330:FF:000678">
    <property type="entry name" value="zinc finger CCCH domain-containing protein 53-like isoform X2"/>
    <property type="match status" value="1"/>
</dbReference>
<evidence type="ECO:0000256" key="6">
    <source>
        <dbReference type="PROSITE-ProRule" id="PRU00176"/>
    </source>
</evidence>
<evidence type="ECO:0000256" key="2">
    <source>
        <dbReference type="ARBA" id="ARBA00022771"/>
    </source>
</evidence>
<dbReference type="Pfam" id="PF23182">
    <property type="entry name" value="PABC_AtC3H46"/>
    <property type="match status" value="1"/>
</dbReference>
<dbReference type="SMART" id="SM00360">
    <property type="entry name" value="RRM"/>
    <property type="match status" value="1"/>
</dbReference>
<dbReference type="PANTHER" id="PTHR24009">
    <property type="entry name" value="RNA-BINDING (RRM/RBD/RNP MOTIFS)"/>
    <property type="match status" value="1"/>
</dbReference>
<evidence type="ECO:0000313" key="11">
    <source>
        <dbReference type="EMBL" id="TQE01848.1"/>
    </source>
</evidence>
<dbReference type="AlphaFoldDB" id="A0A540MSU4"/>
<keyword evidence="2 7" id="KW-0863">Zinc-finger</keyword>
<feature type="domain" description="C3H1-type" evidence="10">
    <location>
        <begin position="175"/>
        <end position="202"/>
    </location>
</feature>
<evidence type="ECO:0000256" key="1">
    <source>
        <dbReference type="ARBA" id="ARBA00022723"/>
    </source>
</evidence>
<name>A0A540MSU4_MALBA</name>
<evidence type="ECO:0000259" key="9">
    <source>
        <dbReference type="PROSITE" id="PS50102"/>
    </source>
</evidence>
<feature type="zinc finger region" description="C3H1-type" evidence="7">
    <location>
        <begin position="175"/>
        <end position="202"/>
    </location>
</feature>
<evidence type="ECO:0008006" key="13">
    <source>
        <dbReference type="Google" id="ProtNLM"/>
    </source>
</evidence>